<comment type="caution">
    <text evidence="1">The sequence shown here is derived from an EMBL/GenBank/DDBJ whole genome shotgun (WGS) entry which is preliminary data.</text>
</comment>
<dbReference type="EMBL" id="BLIY01000007">
    <property type="protein sequence ID" value="GFE53788.1"/>
    <property type="molecule type" value="Genomic_DNA"/>
</dbReference>
<dbReference type="Pfam" id="PF03357">
    <property type="entry name" value="Snf7"/>
    <property type="match status" value="1"/>
</dbReference>
<accession>A0A9W5WUD3</accession>
<keyword evidence="2" id="KW-1185">Reference proteome</keyword>
<organism evidence="1 2">
    <name type="scientific">Babesia ovis</name>
    <dbReference type="NCBI Taxonomy" id="5869"/>
    <lineage>
        <taxon>Eukaryota</taxon>
        <taxon>Sar</taxon>
        <taxon>Alveolata</taxon>
        <taxon>Apicomplexa</taxon>
        <taxon>Aconoidasida</taxon>
        <taxon>Piroplasmida</taxon>
        <taxon>Babesiidae</taxon>
        <taxon>Babesia</taxon>
    </lineage>
</organism>
<reference evidence="1" key="1">
    <citation type="submission" date="2019-12" db="EMBL/GenBank/DDBJ databases">
        <title>Genome sequence of Babesia ovis.</title>
        <authorList>
            <person name="Yamagishi J."/>
            <person name="Sevinc F."/>
            <person name="Xuan X."/>
        </authorList>
    </citation>
    <scope>NUCLEOTIDE SEQUENCE</scope>
    <source>
        <strain evidence="1">Selcuk</strain>
    </source>
</reference>
<gene>
    <name evidence="1" type="ORF">BaOVIS_011920</name>
</gene>
<evidence type="ECO:0000313" key="1">
    <source>
        <dbReference type="EMBL" id="GFE53788.1"/>
    </source>
</evidence>
<dbReference type="Proteomes" id="UP001057455">
    <property type="component" value="Unassembled WGS sequence"/>
</dbReference>
<proteinExistence type="predicted"/>
<dbReference type="InterPro" id="IPR005024">
    <property type="entry name" value="Snf7_fam"/>
</dbReference>
<dbReference type="AlphaFoldDB" id="A0A9W5WUD3"/>
<protein>
    <submittedName>
        <fullName evidence="1">Charged multivesicular body 1</fullName>
    </submittedName>
</protein>
<dbReference type="PANTHER" id="PTHR10476">
    <property type="entry name" value="CHARGED MULTIVESICULAR BODY PROTEIN"/>
    <property type="match status" value="1"/>
</dbReference>
<dbReference type="GO" id="GO:0007034">
    <property type="term" value="P:vacuolar transport"/>
    <property type="evidence" value="ECO:0007669"/>
    <property type="project" value="InterPro"/>
</dbReference>
<name>A0A9W5WUD3_BABOV</name>
<dbReference type="Gene3D" id="6.10.140.1230">
    <property type="match status" value="1"/>
</dbReference>
<evidence type="ECO:0000313" key="2">
    <source>
        <dbReference type="Proteomes" id="UP001057455"/>
    </source>
</evidence>
<sequence>MGGGQSLMSTSFNLRLQAREVLKLHAQCEREEEAEKLKVKRALEKGNVEAARIHAANSIRKHNEALRYLQYHTKLEILRNQVDSAERSNQVTCELRKALPQLKKLTTNKHMDSATVFNEFEKIFDDLEVTEAYADQTMSNSTAHLAPQYEVDTLISQVADEHALDIGNMLDSACAIRGAVTNRNNTGKLTE</sequence>
<dbReference type="OrthoDB" id="10266568at2759"/>